<dbReference type="PANTHER" id="PTHR34580">
    <property type="match status" value="1"/>
</dbReference>
<sequence length="322" mass="36511">MAKRSSTLETTLLALEMLRRIPRAPRSITAGELHAQLVASGFERDLRTIQRQLDMLSTHLGIERDDGSAPYRYRWLPHARPLAIPHLSPQESLLLKLAEEHLRPLLPAHLMKSMEGFFVQARHNLEPDGNARLEREWPSKIRTVATSQPLLPPKIVPGVLETVSEALYHNHWLRLDYKNAAGRRTTVEVMPLGLAQQGPRLYLVCRYRGFDNERSLALHRILSAGQASTIPFDRPRDFDLAQYDADGRFRFGEGALVRLRFRIDRRTGHHLRETPLSKDQTVTECDGDRLEIAATVVDSAMLDQWLKGFGDAVDGVQKEAVA</sequence>
<comment type="caution">
    <text evidence="2">The sequence shown here is derived from an EMBL/GenBank/DDBJ whole genome shotgun (WGS) entry which is preliminary data.</text>
</comment>
<gene>
    <name evidence="2" type="ORF">HNR28_003137</name>
</gene>
<evidence type="ECO:0000259" key="1">
    <source>
        <dbReference type="Pfam" id="PF13280"/>
    </source>
</evidence>
<proteinExistence type="predicted"/>
<reference evidence="2 3" key="1">
    <citation type="submission" date="2020-08" db="EMBL/GenBank/DDBJ databases">
        <title>Genomic Encyclopedia of Type Strains, Phase IV (KMG-IV): sequencing the most valuable type-strain genomes for metagenomic binning, comparative biology and taxonomic classification.</title>
        <authorList>
            <person name="Goeker M."/>
        </authorList>
    </citation>
    <scope>NUCLEOTIDE SEQUENCE [LARGE SCALE GENOMIC DNA]</scope>
    <source>
        <strain evidence="2 3">DSM 12141</strain>
    </source>
</reference>
<accession>A0A7W9WQ32</accession>
<evidence type="ECO:0000313" key="2">
    <source>
        <dbReference type="EMBL" id="MBB6085084.1"/>
    </source>
</evidence>
<dbReference type="GO" id="GO:0003677">
    <property type="term" value="F:DNA binding"/>
    <property type="evidence" value="ECO:0007669"/>
    <property type="project" value="UniProtKB-KW"/>
</dbReference>
<organism evidence="2 3">
    <name type="scientific">Castellaniella defragrans</name>
    <name type="common">Alcaligenes defragrans</name>
    <dbReference type="NCBI Taxonomy" id="75697"/>
    <lineage>
        <taxon>Bacteria</taxon>
        <taxon>Pseudomonadati</taxon>
        <taxon>Pseudomonadota</taxon>
        <taxon>Betaproteobacteria</taxon>
        <taxon>Burkholderiales</taxon>
        <taxon>Alcaligenaceae</taxon>
        <taxon>Castellaniella</taxon>
    </lineage>
</organism>
<name>A0A7W9WQ32_CASDE</name>
<keyword evidence="2" id="KW-0238">DNA-binding</keyword>
<dbReference type="InterPro" id="IPR026881">
    <property type="entry name" value="WYL_dom"/>
</dbReference>
<dbReference type="RefSeq" id="WP_151024106.1">
    <property type="nucleotide sequence ID" value="NZ_JACHIB010000020.1"/>
</dbReference>
<protein>
    <submittedName>
        <fullName evidence="2">Putative DNA-binding transcriptional regulator YafY</fullName>
    </submittedName>
</protein>
<dbReference type="EMBL" id="JACHIB010000020">
    <property type="protein sequence ID" value="MBB6085084.1"/>
    <property type="molecule type" value="Genomic_DNA"/>
</dbReference>
<dbReference type="PANTHER" id="PTHR34580:SF1">
    <property type="entry name" value="PROTEIN PAFC"/>
    <property type="match status" value="1"/>
</dbReference>
<dbReference type="Proteomes" id="UP000541136">
    <property type="component" value="Unassembled WGS sequence"/>
</dbReference>
<dbReference type="InterPro" id="IPR051534">
    <property type="entry name" value="CBASS_pafABC_assoc_protein"/>
</dbReference>
<dbReference type="AlphaFoldDB" id="A0A7W9WQ32"/>
<dbReference type="PROSITE" id="PS52050">
    <property type="entry name" value="WYL"/>
    <property type="match status" value="1"/>
</dbReference>
<dbReference type="Pfam" id="PF13280">
    <property type="entry name" value="WYL"/>
    <property type="match status" value="1"/>
</dbReference>
<feature type="domain" description="WYL" evidence="1">
    <location>
        <begin position="159"/>
        <end position="224"/>
    </location>
</feature>
<evidence type="ECO:0000313" key="3">
    <source>
        <dbReference type="Proteomes" id="UP000541136"/>
    </source>
</evidence>